<evidence type="ECO:0000313" key="1">
    <source>
        <dbReference type="EMBL" id="CAL1702583.1"/>
    </source>
</evidence>
<keyword evidence="2" id="KW-1185">Reference proteome</keyword>
<reference evidence="2" key="1">
    <citation type="submission" date="2024-04" db="EMBL/GenBank/DDBJ databases">
        <authorList>
            <person name="Shaw F."/>
            <person name="Minotto A."/>
        </authorList>
    </citation>
    <scope>NUCLEOTIDE SEQUENCE [LARGE SCALE GENOMIC DNA]</scope>
</reference>
<protein>
    <submittedName>
        <fullName evidence="1">Uncharacterized protein</fullName>
    </submittedName>
</protein>
<organism evidence="1 2">
    <name type="scientific">Somion occarium</name>
    <dbReference type="NCBI Taxonomy" id="3059160"/>
    <lineage>
        <taxon>Eukaryota</taxon>
        <taxon>Fungi</taxon>
        <taxon>Dikarya</taxon>
        <taxon>Basidiomycota</taxon>
        <taxon>Agaricomycotina</taxon>
        <taxon>Agaricomycetes</taxon>
        <taxon>Polyporales</taxon>
        <taxon>Cerrenaceae</taxon>
        <taxon>Somion</taxon>
    </lineage>
</organism>
<dbReference type="Proteomes" id="UP001497453">
    <property type="component" value="Chromosome 2"/>
</dbReference>
<sequence length="92" mass="10409">MFPGFSSSYPSSRINCTVKHGHSECIVTFPPGPYDASVLCSSYCQRLHRVWRPETQLQRFGLCLLRPGIWRTGRDITSSLSSPPGKHHLHQI</sequence>
<evidence type="ECO:0000313" key="2">
    <source>
        <dbReference type="Proteomes" id="UP001497453"/>
    </source>
</evidence>
<proteinExistence type="predicted"/>
<dbReference type="EMBL" id="OZ037945">
    <property type="protein sequence ID" value="CAL1702583.1"/>
    <property type="molecule type" value="Genomic_DNA"/>
</dbReference>
<name>A0ABP1D6B7_9APHY</name>
<accession>A0ABP1D6B7</accession>
<gene>
    <name evidence="1" type="ORF">GFSPODELE1_LOCUS4114</name>
</gene>